<dbReference type="InterPro" id="IPR013097">
    <property type="entry name" value="Dabb"/>
</dbReference>
<gene>
    <name evidence="2" type="ORF">L21SP2_0148</name>
</gene>
<dbReference type="STRING" id="1307761.L21SP2_0148"/>
<dbReference type="PROSITE" id="PS51502">
    <property type="entry name" value="S_R_A_B_BARREL"/>
    <property type="match status" value="1"/>
</dbReference>
<proteinExistence type="predicted"/>
<reference evidence="2 3" key="1">
    <citation type="journal article" date="2015" name="Stand. Genomic Sci.">
        <title>Complete genome sequence and description of Salinispira pacifica gen. nov., sp. nov., a novel spirochaete isolated form a hypersaline microbial mat.</title>
        <authorList>
            <person name="Ben Hania W."/>
            <person name="Joseph M."/>
            <person name="Schumann P."/>
            <person name="Bunk B."/>
            <person name="Fiebig A."/>
            <person name="Sproer C."/>
            <person name="Klenk H.P."/>
            <person name="Fardeau M.L."/>
            <person name="Spring S."/>
        </authorList>
    </citation>
    <scope>NUCLEOTIDE SEQUENCE [LARGE SCALE GENOMIC DNA]</scope>
    <source>
        <strain evidence="2 3">L21-RPul-D2</strain>
    </source>
</reference>
<accession>V5WCT7</accession>
<dbReference type="Pfam" id="PF07876">
    <property type="entry name" value="Dabb"/>
    <property type="match status" value="1"/>
</dbReference>
<protein>
    <submittedName>
        <fullName evidence="2">Stress responsive alpha-beta barrel domain protein Dabb</fullName>
    </submittedName>
</protein>
<dbReference type="AlphaFoldDB" id="V5WCT7"/>
<dbReference type="InterPro" id="IPR011008">
    <property type="entry name" value="Dimeric_a/b-barrel"/>
</dbReference>
<dbReference type="KEGG" id="slr:L21SP2_0148"/>
<dbReference type="PANTHER" id="PTHR37832">
    <property type="entry name" value="BLL2683 PROTEIN"/>
    <property type="match status" value="1"/>
</dbReference>
<evidence type="ECO:0000313" key="2">
    <source>
        <dbReference type="EMBL" id="AHC13592.1"/>
    </source>
</evidence>
<evidence type="ECO:0000259" key="1">
    <source>
        <dbReference type="PROSITE" id="PS51502"/>
    </source>
</evidence>
<dbReference type="SUPFAM" id="SSF54909">
    <property type="entry name" value="Dimeric alpha+beta barrel"/>
    <property type="match status" value="1"/>
</dbReference>
<organism evidence="2 3">
    <name type="scientific">Salinispira pacifica</name>
    <dbReference type="NCBI Taxonomy" id="1307761"/>
    <lineage>
        <taxon>Bacteria</taxon>
        <taxon>Pseudomonadati</taxon>
        <taxon>Spirochaetota</taxon>
        <taxon>Spirochaetia</taxon>
        <taxon>Spirochaetales</taxon>
        <taxon>Spirochaetaceae</taxon>
        <taxon>Salinispira</taxon>
    </lineage>
</organism>
<evidence type="ECO:0000313" key="3">
    <source>
        <dbReference type="Proteomes" id="UP000018680"/>
    </source>
</evidence>
<dbReference type="Proteomes" id="UP000018680">
    <property type="component" value="Chromosome"/>
</dbReference>
<dbReference type="EMBL" id="CP006939">
    <property type="protein sequence ID" value="AHC13592.1"/>
    <property type="molecule type" value="Genomic_DNA"/>
</dbReference>
<feature type="domain" description="Stress-response A/B barrel" evidence="1">
    <location>
        <begin position="1"/>
        <end position="89"/>
    </location>
</feature>
<keyword evidence="3" id="KW-1185">Reference proteome</keyword>
<dbReference type="Gene3D" id="3.30.70.100">
    <property type="match status" value="1"/>
</dbReference>
<dbReference type="SMART" id="SM00886">
    <property type="entry name" value="Dabb"/>
    <property type="match status" value="1"/>
</dbReference>
<name>V5WCT7_9SPIO</name>
<dbReference type="HOGENOM" id="CLU_080664_3_0_12"/>
<sequence length="91" mass="10236">MWKFKDDIDGPGEFPGMKKELEALVGTVPGLISLELGLNENSSAPAWDVTLRSEHESPRALEEYRVHPAHKAAAERISSMMKDRAVVDYRR</sequence>
<dbReference type="PANTHER" id="PTHR37832:SF1">
    <property type="entry name" value="STRESS-RESPONSE A_B BARREL DOMAIN-CONTAINING PROTEIN"/>
    <property type="match status" value="1"/>
</dbReference>